<dbReference type="AlphaFoldDB" id="A0A0F9LBL6"/>
<dbReference type="PRINTS" id="PR00080">
    <property type="entry name" value="SDRFAMILY"/>
</dbReference>
<proteinExistence type="inferred from homology"/>
<name>A0A0F9LBL6_9ZZZZ</name>
<dbReference type="EMBL" id="LAZR01011473">
    <property type="protein sequence ID" value="KKM61490.1"/>
    <property type="molecule type" value="Genomic_DNA"/>
</dbReference>
<evidence type="ECO:0000313" key="4">
    <source>
        <dbReference type="EMBL" id="KKM61490.1"/>
    </source>
</evidence>
<reference evidence="4" key="1">
    <citation type="journal article" date="2015" name="Nature">
        <title>Complex archaea that bridge the gap between prokaryotes and eukaryotes.</title>
        <authorList>
            <person name="Spang A."/>
            <person name="Saw J.H."/>
            <person name="Jorgensen S.L."/>
            <person name="Zaremba-Niedzwiedzka K."/>
            <person name="Martijn J."/>
            <person name="Lind A.E."/>
            <person name="van Eijk R."/>
            <person name="Schleper C."/>
            <person name="Guy L."/>
            <person name="Ettema T.J."/>
        </authorList>
    </citation>
    <scope>NUCLEOTIDE SEQUENCE</scope>
</reference>
<dbReference type="PROSITE" id="PS00061">
    <property type="entry name" value="ADH_SHORT"/>
    <property type="match status" value="1"/>
</dbReference>
<evidence type="ECO:0000256" key="2">
    <source>
        <dbReference type="ARBA" id="ARBA00023002"/>
    </source>
</evidence>
<keyword evidence="2" id="KW-0560">Oxidoreductase</keyword>
<gene>
    <name evidence="4" type="ORF">LCGC14_1531200</name>
</gene>
<dbReference type="GO" id="GO:0016491">
    <property type="term" value="F:oxidoreductase activity"/>
    <property type="evidence" value="ECO:0007669"/>
    <property type="project" value="UniProtKB-KW"/>
</dbReference>
<comment type="caution">
    <text evidence="4">The sequence shown here is derived from an EMBL/GenBank/DDBJ whole genome shotgun (WGS) entry which is preliminary data.</text>
</comment>
<feature type="domain" description="Ketoreductase" evidence="3">
    <location>
        <begin position="7"/>
        <end position="206"/>
    </location>
</feature>
<dbReference type="InterPro" id="IPR051687">
    <property type="entry name" value="Peroxisomal_Beta-Oxidation"/>
</dbReference>
<accession>A0A0F9LBL6</accession>
<protein>
    <recommendedName>
        <fullName evidence="3">Ketoreductase domain-containing protein</fullName>
    </recommendedName>
</protein>
<dbReference type="PANTHER" id="PTHR45024">
    <property type="entry name" value="DEHYDROGENASES, SHORT CHAIN"/>
    <property type="match status" value="1"/>
</dbReference>
<dbReference type="SMART" id="SM00822">
    <property type="entry name" value="PKS_KR"/>
    <property type="match status" value="1"/>
</dbReference>
<dbReference type="SUPFAM" id="SSF51735">
    <property type="entry name" value="NAD(P)-binding Rossmann-fold domains"/>
    <property type="match status" value="1"/>
</dbReference>
<sequence>MGMLDGKVALITGAGRGLGREEALSMAREGCNLVINDLGASFDGSGAETKIADQVAEECKKLRVKAIGNYDSVTDYNKAKAMIDNAISEFGKLDIVVNNAGILRDRMLFNMSEAEFDAVISVHLKGTFNMTRHAAEYFRKEGKRNPERGNFGRIINTASDAGLLGNMGQSNYGAAKAGIAAFTLIAAMELRKYATVNCVVPMARTRLTTDATPKFASAMSAKTETGFDIFDPANVAPMVVYIASDKAQKISGEVFRVVGDRVWIMRGWHSVKSINNEGKPFTPQILAERVKPELMKGIPKNEDMMGIWGQLGVKM</sequence>
<dbReference type="Pfam" id="PF00106">
    <property type="entry name" value="adh_short"/>
    <property type="match status" value="1"/>
</dbReference>
<dbReference type="PRINTS" id="PR00081">
    <property type="entry name" value="GDHRDH"/>
</dbReference>
<dbReference type="PANTHER" id="PTHR45024:SF2">
    <property type="entry name" value="SCP2 DOMAIN-CONTAINING PROTEIN"/>
    <property type="match status" value="1"/>
</dbReference>
<dbReference type="InterPro" id="IPR020904">
    <property type="entry name" value="Sc_DH/Rdtase_CS"/>
</dbReference>
<comment type="similarity">
    <text evidence="1">Belongs to the short-chain dehydrogenases/reductases (SDR) family.</text>
</comment>
<evidence type="ECO:0000259" key="3">
    <source>
        <dbReference type="SMART" id="SM00822"/>
    </source>
</evidence>
<dbReference type="InterPro" id="IPR002347">
    <property type="entry name" value="SDR_fam"/>
</dbReference>
<dbReference type="InterPro" id="IPR036291">
    <property type="entry name" value="NAD(P)-bd_dom_sf"/>
</dbReference>
<organism evidence="4">
    <name type="scientific">marine sediment metagenome</name>
    <dbReference type="NCBI Taxonomy" id="412755"/>
    <lineage>
        <taxon>unclassified sequences</taxon>
        <taxon>metagenomes</taxon>
        <taxon>ecological metagenomes</taxon>
    </lineage>
</organism>
<dbReference type="Gene3D" id="3.40.50.720">
    <property type="entry name" value="NAD(P)-binding Rossmann-like Domain"/>
    <property type="match status" value="1"/>
</dbReference>
<evidence type="ECO:0000256" key="1">
    <source>
        <dbReference type="ARBA" id="ARBA00006484"/>
    </source>
</evidence>
<dbReference type="InterPro" id="IPR057326">
    <property type="entry name" value="KR_dom"/>
</dbReference>